<dbReference type="Proteomes" id="UP000093173">
    <property type="component" value="Unassembled WGS sequence"/>
</dbReference>
<evidence type="ECO:0000256" key="3">
    <source>
        <dbReference type="SAM" id="SignalP"/>
    </source>
</evidence>
<dbReference type="InterPro" id="IPR010980">
    <property type="entry name" value="Cyt_c/b562"/>
</dbReference>
<dbReference type="RefSeq" id="WP_017036238.1">
    <property type="nucleotide sequence ID" value="NZ_JBNGCH010000508.1"/>
</dbReference>
<organism evidence="4 5">
    <name type="scientific">Vibrio genomosp. F10</name>
    <dbReference type="NCBI Taxonomy" id="723171"/>
    <lineage>
        <taxon>Bacteria</taxon>
        <taxon>Pseudomonadati</taxon>
        <taxon>Pseudomonadota</taxon>
        <taxon>Gammaproteobacteria</taxon>
        <taxon>Vibrionales</taxon>
        <taxon>Vibrionaceae</taxon>
        <taxon>Vibrio</taxon>
    </lineage>
</organism>
<evidence type="ECO:0000256" key="1">
    <source>
        <dbReference type="ARBA" id="ARBA00005523"/>
    </source>
</evidence>
<name>A0A1B9QYZ8_9VIBR</name>
<sequence>MMKNQLLMSLGLFLALNVVSLSAVANEFNMTETMKKMGFEFREADQAESVEVMQVAVTNLSELVEQAINADHPQEKSELYNEGFNKLTVAIDTVETYLAKGDLDQAKKELREVDDLRVEYHRKRNPSIWSKIFG</sequence>
<comment type="similarity">
    <text evidence="1">Belongs to the cytochrome b562 family.</text>
</comment>
<dbReference type="AlphaFoldDB" id="A0A1B9QYZ8"/>
<dbReference type="InterPro" id="IPR009155">
    <property type="entry name" value="Cyt_b562"/>
</dbReference>
<dbReference type="EMBL" id="MAJZ01000508">
    <property type="protein sequence ID" value="OCH75804.1"/>
    <property type="molecule type" value="Genomic_DNA"/>
</dbReference>
<dbReference type="Pfam" id="PF07361">
    <property type="entry name" value="Cytochrom_B562"/>
    <property type="match status" value="1"/>
</dbReference>
<keyword evidence="5" id="KW-1185">Reference proteome</keyword>
<dbReference type="GO" id="GO:0005506">
    <property type="term" value="F:iron ion binding"/>
    <property type="evidence" value="ECO:0007669"/>
    <property type="project" value="InterPro"/>
</dbReference>
<dbReference type="SUPFAM" id="SSF47175">
    <property type="entry name" value="Cytochromes"/>
    <property type="match status" value="1"/>
</dbReference>
<dbReference type="GO" id="GO:0022900">
    <property type="term" value="P:electron transport chain"/>
    <property type="evidence" value="ECO:0007669"/>
    <property type="project" value="InterPro"/>
</dbReference>
<dbReference type="Gene3D" id="1.20.120.10">
    <property type="entry name" value="Cytochrome c/b562"/>
    <property type="match status" value="1"/>
</dbReference>
<keyword evidence="2 3" id="KW-0732">Signal</keyword>
<feature type="signal peptide" evidence="3">
    <location>
        <begin position="1"/>
        <end position="25"/>
    </location>
</feature>
<proteinExistence type="inferred from homology"/>
<feature type="chain" id="PRO_5008634759" evidence="3">
    <location>
        <begin position="26"/>
        <end position="134"/>
    </location>
</feature>
<evidence type="ECO:0000313" key="5">
    <source>
        <dbReference type="Proteomes" id="UP000093173"/>
    </source>
</evidence>
<dbReference type="GO" id="GO:0009055">
    <property type="term" value="F:electron transfer activity"/>
    <property type="evidence" value="ECO:0007669"/>
    <property type="project" value="InterPro"/>
</dbReference>
<gene>
    <name evidence="4" type="ORF">A6E14_10425</name>
</gene>
<evidence type="ECO:0000313" key="4">
    <source>
        <dbReference type="EMBL" id="OCH75804.1"/>
    </source>
</evidence>
<accession>A0A1B9QYZ8</accession>
<reference evidence="5" key="1">
    <citation type="submission" date="2016-06" db="EMBL/GenBank/DDBJ databases">
        <authorList>
            <person name="Hehemann J.-H."/>
            <person name="Arevalo P."/>
            <person name="Datta M.S."/>
            <person name="Polz M.F."/>
        </authorList>
    </citation>
    <scope>NUCLEOTIDE SEQUENCE [LARGE SCALE GENOMIC DNA]</scope>
    <source>
        <strain evidence="5">9CSC122</strain>
    </source>
</reference>
<comment type="caution">
    <text evidence="4">The sequence shown here is derived from an EMBL/GenBank/DDBJ whole genome shotgun (WGS) entry which is preliminary data.</text>
</comment>
<dbReference type="GO" id="GO:0020037">
    <property type="term" value="F:heme binding"/>
    <property type="evidence" value="ECO:0007669"/>
    <property type="project" value="InterPro"/>
</dbReference>
<dbReference type="GO" id="GO:0042597">
    <property type="term" value="C:periplasmic space"/>
    <property type="evidence" value="ECO:0007669"/>
    <property type="project" value="InterPro"/>
</dbReference>
<evidence type="ECO:0000256" key="2">
    <source>
        <dbReference type="ARBA" id="ARBA00022729"/>
    </source>
</evidence>
<protein>
    <submittedName>
        <fullName evidence="4">Cytochrome b562 family protein</fullName>
    </submittedName>
</protein>